<gene>
    <name evidence="2" type="ORF">GCM10010269_56040</name>
</gene>
<evidence type="ECO:0008006" key="4">
    <source>
        <dbReference type="Google" id="ProtNLM"/>
    </source>
</evidence>
<dbReference type="Pfam" id="PF09844">
    <property type="entry name" value="DUF2071"/>
    <property type="match status" value="1"/>
</dbReference>
<sequence>MPDRPRGALTGRGKPADPPAAGPPDPPATPTGTACVLGHSGPPPGRALCDTGAVPHTPQPPAPVPHPVTPDAPAAIARPLLTQSWLDLTFLHWAADPADVAGLLPPGTVPDTLDGVTYVGLVAFRMHRVGWFRLPGVPYLGSFPETNVRLYSVDAHGRRGVVFRSLDASRLVPVAVARAGFRLPYAWSRMSIDVDGETVSYTSRRRWPAPRGARSRITVRVGDPIGEPTVLEHFLTARWGLHSAFFGRSMYLPNAHPRWPLHRAELVECEEDLIAAAGLPAPTRDPVSVLYSPGVPVRFDRPARPAGPAGIPTP</sequence>
<proteinExistence type="predicted"/>
<evidence type="ECO:0000256" key="1">
    <source>
        <dbReference type="SAM" id="MobiDB-lite"/>
    </source>
</evidence>
<dbReference type="PANTHER" id="PTHR39186:SF1">
    <property type="entry name" value="DUF2071 DOMAIN-CONTAINING PROTEIN"/>
    <property type="match status" value="1"/>
</dbReference>
<dbReference type="InterPro" id="IPR023375">
    <property type="entry name" value="ADC_dom_sf"/>
</dbReference>
<accession>A0A918G0J8</accession>
<evidence type="ECO:0000313" key="2">
    <source>
        <dbReference type="EMBL" id="GGS09644.1"/>
    </source>
</evidence>
<dbReference type="Proteomes" id="UP000606194">
    <property type="component" value="Unassembled WGS sequence"/>
</dbReference>
<dbReference type="AlphaFoldDB" id="A0A918G0J8"/>
<name>A0A918G0J8_9ACTN</name>
<protein>
    <recommendedName>
        <fullName evidence="4">DUF2071 domain-containing protein</fullName>
    </recommendedName>
</protein>
<dbReference type="SUPFAM" id="SSF160104">
    <property type="entry name" value="Acetoacetate decarboxylase-like"/>
    <property type="match status" value="1"/>
</dbReference>
<dbReference type="EMBL" id="BMTL01000025">
    <property type="protein sequence ID" value="GGS09644.1"/>
    <property type="molecule type" value="Genomic_DNA"/>
</dbReference>
<organism evidence="2 3">
    <name type="scientific">Streptomyces humidus</name>
    <dbReference type="NCBI Taxonomy" id="52259"/>
    <lineage>
        <taxon>Bacteria</taxon>
        <taxon>Bacillati</taxon>
        <taxon>Actinomycetota</taxon>
        <taxon>Actinomycetes</taxon>
        <taxon>Kitasatosporales</taxon>
        <taxon>Streptomycetaceae</taxon>
        <taxon>Streptomyces</taxon>
    </lineage>
</organism>
<dbReference type="PANTHER" id="PTHR39186">
    <property type="entry name" value="DUF2071 FAMILY PROTEIN"/>
    <property type="match status" value="1"/>
</dbReference>
<reference evidence="2" key="1">
    <citation type="journal article" date="2014" name="Int. J. Syst. Evol. Microbiol.">
        <title>Complete genome sequence of Corynebacterium casei LMG S-19264T (=DSM 44701T), isolated from a smear-ripened cheese.</title>
        <authorList>
            <consortium name="US DOE Joint Genome Institute (JGI-PGF)"/>
            <person name="Walter F."/>
            <person name="Albersmeier A."/>
            <person name="Kalinowski J."/>
            <person name="Ruckert C."/>
        </authorList>
    </citation>
    <scope>NUCLEOTIDE SEQUENCE</scope>
    <source>
        <strain evidence="2">JCM 4386</strain>
    </source>
</reference>
<keyword evidence="3" id="KW-1185">Reference proteome</keyword>
<feature type="region of interest" description="Disordered" evidence="1">
    <location>
        <begin position="1"/>
        <end position="61"/>
    </location>
</feature>
<evidence type="ECO:0000313" key="3">
    <source>
        <dbReference type="Proteomes" id="UP000606194"/>
    </source>
</evidence>
<dbReference type="InterPro" id="IPR018644">
    <property type="entry name" value="DUF2071"/>
</dbReference>
<feature type="compositionally biased region" description="Pro residues" evidence="1">
    <location>
        <begin position="16"/>
        <end position="29"/>
    </location>
</feature>
<comment type="caution">
    <text evidence="2">The sequence shown here is derived from an EMBL/GenBank/DDBJ whole genome shotgun (WGS) entry which is preliminary data.</text>
</comment>
<reference evidence="2" key="2">
    <citation type="submission" date="2020-09" db="EMBL/GenBank/DDBJ databases">
        <authorList>
            <person name="Sun Q."/>
            <person name="Ohkuma M."/>
        </authorList>
    </citation>
    <scope>NUCLEOTIDE SEQUENCE</scope>
    <source>
        <strain evidence="2">JCM 4386</strain>
    </source>
</reference>